<dbReference type="PANTHER" id="PTHR11098:SF1">
    <property type="entry name" value="NICOTINATE PHOSPHORIBOSYLTRANSFERASE"/>
    <property type="match status" value="1"/>
</dbReference>
<comment type="pathway">
    <text evidence="1 9">Cofactor biosynthesis; NAD(+) biosynthesis; nicotinate D-ribonucleotide from nicotinate: step 1/1.</text>
</comment>
<comment type="catalytic activity">
    <reaction evidence="8 9">
        <text>5-phospho-alpha-D-ribose 1-diphosphate + nicotinate + ATP + H2O = nicotinate beta-D-ribonucleotide + ADP + phosphate + diphosphate</text>
        <dbReference type="Rhea" id="RHEA:36163"/>
        <dbReference type="ChEBI" id="CHEBI:15377"/>
        <dbReference type="ChEBI" id="CHEBI:30616"/>
        <dbReference type="ChEBI" id="CHEBI:32544"/>
        <dbReference type="ChEBI" id="CHEBI:33019"/>
        <dbReference type="ChEBI" id="CHEBI:43474"/>
        <dbReference type="ChEBI" id="CHEBI:57502"/>
        <dbReference type="ChEBI" id="CHEBI:58017"/>
        <dbReference type="ChEBI" id="CHEBI:456216"/>
        <dbReference type="EC" id="6.3.4.21"/>
    </reaction>
</comment>
<dbReference type="InterPro" id="IPR007229">
    <property type="entry name" value="Nic_PRibTrfase-Fam"/>
</dbReference>
<feature type="domain" description="Nicotinate/nicotinamide phosphoribosyltransferase" evidence="10">
    <location>
        <begin position="151"/>
        <end position="327"/>
    </location>
</feature>
<reference evidence="13 14" key="1">
    <citation type="journal article" date="2018" name="Appl. Microbiol. Biotechnol.">
        <title>Co-cultivation of the strictly anaerobic methanogen Methanosarcina barkeri with aerobic methanotrophs in an oxygen-limited membrane bioreactor.</title>
        <authorList>
            <person name="In 't Zandt M.H."/>
            <person name="van den Bosch T.J.M."/>
            <person name="Rijkers R."/>
            <person name="van Kessel M.A.H.J."/>
            <person name="Jetten M.S.M."/>
            <person name="Welte C.U."/>
        </authorList>
    </citation>
    <scope>NUCLEOTIDE SEQUENCE [LARGE SCALE GENOMIC DNA]</scope>
    <source>
        <strain evidence="13 14">DSM 17706</strain>
    </source>
</reference>
<comment type="PTM">
    <text evidence="9">Transiently phosphorylated on a His residue during the reaction cycle. Phosphorylation strongly increases the affinity for substrates and increases the rate of nicotinate D-ribonucleotide production. Dephosphorylation regenerates the low-affinity form of the enzyme, leading to product release.</text>
</comment>
<comment type="similarity">
    <text evidence="2 9">Belongs to the NAPRTase family.</text>
</comment>
<evidence type="ECO:0000256" key="5">
    <source>
        <dbReference type="ARBA" id="ARBA00022598"/>
    </source>
</evidence>
<gene>
    <name evidence="13" type="ORF">C5689_00765</name>
</gene>
<dbReference type="Gene3D" id="3.20.20.70">
    <property type="entry name" value="Aldolase class I"/>
    <property type="match status" value="1"/>
</dbReference>
<comment type="function">
    <text evidence="9">Catalyzes the first step in the biosynthesis of NAD from nicotinic acid, the ATP-dependent synthesis of beta-nicotinate D-ribonucleotide from nicotinate and 5-phospho-D-ribose 1-phosphate.</text>
</comment>
<evidence type="ECO:0000259" key="11">
    <source>
        <dbReference type="Pfam" id="PF17767"/>
    </source>
</evidence>
<accession>A0A2U1SVP6</accession>
<dbReference type="NCBIfam" id="NF006696">
    <property type="entry name" value="PRK09243.1-3"/>
    <property type="match status" value="1"/>
</dbReference>
<dbReference type="SUPFAM" id="SSF51690">
    <property type="entry name" value="Nicotinate/Quinolinate PRTase C-terminal domain-like"/>
    <property type="match status" value="1"/>
</dbReference>
<dbReference type="OrthoDB" id="9771406at2"/>
<dbReference type="InterPro" id="IPR041525">
    <property type="entry name" value="N/Namide_PRibTrfase"/>
</dbReference>
<evidence type="ECO:0000256" key="1">
    <source>
        <dbReference type="ARBA" id="ARBA00004952"/>
    </source>
</evidence>
<evidence type="ECO:0000256" key="9">
    <source>
        <dbReference type="RuleBase" id="RU365100"/>
    </source>
</evidence>
<feature type="domain" description="Nicotinate phosphoribosyltransferase C-terminal" evidence="12">
    <location>
        <begin position="375"/>
        <end position="431"/>
    </location>
</feature>
<dbReference type="GO" id="GO:0004516">
    <property type="term" value="F:nicotinate phosphoribosyltransferase activity"/>
    <property type="evidence" value="ECO:0007669"/>
    <property type="project" value="UniProtKB-UniRule"/>
</dbReference>
<dbReference type="Gene3D" id="3.20.140.10">
    <property type="entry name" value="nicotinate phosphoribosyltransferase"/>
    <property type="match status" value="2"/>
</dbReference>
<dbReference type="Proteomes" id="UP000245137">
    <property type="component" value="Unassembled WGS sequence"/>
</dbReference>
<dbReference type="FunFam" id="3.20.20.70:FF:000076">
    <property type="entry name" value="Nicotinate phosphoribosyltransferase"/>
    <property type="match status" value="1"/>
</dbReference>
<dbReference type="PIRSF" id="PIRSF000484">
    <property type="entry name" value="NAPRT"/>
    <property type="match status" value="1"/>
</dbReference>
<dbReference type="InterPro" id="IPR040727">
    <property type="entry name" value="NAPRTase_N"/>
</dbReference>
<sequence length="458" mass="50011">MTASALFVDLYEIAMLRAYFELGMAERRASFGLFVRRLPQERNFLLACGLADLLEELRALRFDDDDLRYLASLGSFPTEFLDWLARLRFTGDIRALPEGTPVFANEPILEVSAPIGEAQIVETLILNQIGLQTMLASKAARMVFAARGRAIVDFGARRAQGFDAAVKGARAFHIAGVAATSDLAAGRAHKIPVAGTMAHSFVEACPSEAAAFEAYARIFPRTTLLVDTYDTLESVRKVVALAREMGADFDVHAIRLDSGDLLALSRQARRILDEAGLTHIEIVASGGLDEARIDRLAAAHAPIDLFGVGTEMAASTDAPALDIAYKLVEYAGEGRMKLSPGKRSLPGRKQIFRQFHDGVAVRDVIAREDERYSGVPLLEPVMRDGEIVKAPSSLADIRDHARAAMAALPADVRGLAPCASPYPVTISLRLVEYEREVEASLARRTWPRARQPHLTRCS</sequence>
<organism evidence="13 14">
    <name type="scientific">Methylosinus sporium</name>
    <dbReference type="NCBI Taxonomy" id="428"/>
    <lineage>
        <taxon>Bacteria</taxon>
        <taxon>Pseudomonadati</taxon>
        <taxon>Pseudomonadota</taxon>
        <taxon>Alphaproteobacteria</taxon>
        <taxon>Hyphomicrobiales</taxon>
        <taxon>Methylocystaceae</taxon>
        <taxon>Methylosinus</taxon>
    </lineage>
</organism>
<dbReference type="GO" id="GO:0005829">
    <property type="term" value="C:cytosol"/>
    <property type="evidence" value="ECO:0007669"/>
    <property type="project" value="TreeGrafter"/>
</dbReference>
<evidence type="ECO:0000256" key="6">
    <source>
        <dbReference type="ARBA" id="ARBA00022642"/>
    </source>
</evidence>
<dbReference type="Pfam" id="PF17956">
    <property type="entry name" value="NAPRTase_C"/>
    <property type="match status" value="1"/>
</dbReference>
<keyword evidence="4" id="KW-0597">Phosphoprotein</keyword>
<name>A0A2U1SVP6_METSR</name>
<protein>
    <recommendedName>
        <fullName evidence="3 9">Nicotinate phosphoribosyltransferase</fullName>
        <ecNumber evidence="3 9">6.3.4.21</ecNumber>
    </recommendedName>
</protein>
<evidence type="ECO:0000256" key="7">
    <source>
        <dbReference type="ARBA" id="ARBA00022679"/>
    </source>
</evidence>
<dbReference type="SUPFAM" id="SSF54675">
    <property type="entry name" value="Nicotinate/Quinolinate PRTase N-terminal domain-like"/>
    <property type="match status" value="1"/>
</dbReference>
<dbReference type="UniPathway" id="UPA00253">
    <property type="reaction ID" value="UER00457"/>
</dbReference>
<evidence type="ECO:0000256" key="2">
    <source>
        <dbReference type="ARBA" id="ARBA00010897"/>
    </source>
</evidence>
<evidence type="ECO:0000256" key="3">
    <source>
        <dbReference type="ARBA" id="ARBA00013236"/>
    </source>
</evidence>
<dbReference type="PANTHER" id="PTHR11098">
    <property type="entry name" value="NICOTINATE PHOSPHORIBOSYLTRANSFERASE"/>
    <property type="match status" value="1"/>
</dbReference>
<proteinExistence type="inferred from homology"/>
<evidence type="ECO:0000259" key="12">
    <source>
        <dbReference type="Pfam" id="PF17956"/>
    </source>
</evidence>
<evidence type="ECO:0000256" key="4">
    <source>
        <dbReference type="ARBA" id="ARBA00022553"/>
    </source>
</evidence>
<dbReference type="RefSeq" id="WP_108915357.1">
    <property type="nucleotide sequence ID" value="NZ_BGJY01000001.1"/>
</dbReference>
<dbReference type="GO" id="GO:0034355">
    <property type="term" value="P:NAD+ biosynthetic process via the salvage pathway"/>
    <property type="evidence" value="ECO:0007669"/>
    <property type="project" value="UniProtKB-ARBA"/>
</dbReference>
<evidence type="ECO:0000256" key="8">
    <source>
        <dbReference type="ARBA" id="ARBA00048668"/>
    </source>
</evidence>
<evidence type="ECO:0000313" key="14">
    <source>
        <dbReference type="Proteomes" id="UP000245137"/>
    </source>
</evidence>
<feature type="domain" description="Nicotinate phosphoribosyltransferase N-terminal" evidence="11">
    <location>
        <begin position="6"/>
        <end position="129"/>
    </location>
</feature>
<dbReference type="Pfam" id="PF04095">
    <property type="entry name" value="NAPRTase"/>
    <property type="match status" value="1"/>
</dbReference>
<evidence type="ECO:0000259" key="10">
    <source>
        <dbReference type="Pfam" id="PF04095"/>
    </source>
</evidence>
<dbReference type="GO" id="GO:0047280">
    <property type="term" value="F:nicotinamide phosphoribosyltransferase activity"/>
    <property type="evidence" value="ECO:0007669"/>
    <property type="project" value="UniProtKB-ARBA"/>
</dbReference>
<dbReference type="AlphaFoldDB" id="A0A2U1SVP6"/>
<dbReference type="EMBL" id="PUIV01000001">
    <property type="protein sequence ID" value="PWB95678.1"/>
    <property type="molecule type" value="Genomic_DNA"/>
</dbReference>
<dbReference type="Pfam" id="PF17767">
    <property type="entry name" value="NAPRTase_N"/>
    <property type="match status" value="1"/>
</dbReference>
<dbReference type="NCBIfam" id="NF009131">
    <property type="entry name" value="PRK12484.1"/>
    <property type="match status" value="1"/>
</dbReference>
<dbReference type="InterPro" id="IPR013785">
    <property type="entry name" value="Aldolase_TIM"/>
</dbReference>
<keyword evidence="7 9" id="KW-0808">Transferase</keyword>
<keyword evidence="14" id="KW-1185">Reference proteome</keyword>
<dbReference type="InterPro" id="IPR036068">
    <property type="entry name" value="Nicotinate_pribotase-like_C"/>
</dbReference>
<keyword evidence="13" id="KW-0328">Glycosyltransferase</keyword>
<dbReference type="InterPro" id="IPR041619">
    <property type="entry name" value="NAPRTase_C"/>
</dbReference>
<dbReference type="EC" id="6.3.4.21" evidence="3 9"/>
<dbReference type="NCBIfam" id="TIGR01513">
    <property type="entry name" value="NAPRTase_put"/>
    <property type="match status" value="1"/>
</dbReference>
<keyword evidence="5 9" id="KW-0436">Ligase</keyword>
<keyword evidence="6 9" id="KW-0662">Pyridine nucleotide biosynthesis</keyword>
<dbReference type="InterPro" id="IPR006405">
    <property type="entry name" value="Nic_PRibTrfase_pncB"/>
</dbReference>
<comment type="caution">
    <text evidence="13">The sequence shown here is derived from an EMBL/GenBank/DDBJ whole genome shotgun (WGS) entry which is preliminary data.</text>
</comment>
<evidence type="ECO:0000313" key="13">
    <source>
        <dbReference type="EMBL" id="PWB95678.1"/>
    </source>
</evidence>
<dbReference type="CDD" id="cd01570">
    <property type="entry name" value="NAPRTase_A"/>
    <property type="match status" value="1"/>
</dbReference>